<evidence type="ECO:0000313" key="3">
    <source>
        <dbReference type="Proteomes" id="UP000011731"/>
    </source>
</evidence>
<feature type="transmembrane region" description="Helical" evidence="1">
    <location>
        <begin position="170"/>
        <end position="190"/>
    </location>
</feature>
<evidence type="ECO:0000313" key="2">
    <source>
        <dbReference type="EMBL" id="EME66601.1"/>
    </source>
</evidence>
<keyword evidence="3" id="KW-1185">Reference proteome</keyword>
<keyword evidence="1" id="KW-0472">Membrane</keyword>
<dbReference type="RefSeq" id="WP_003935016.1">
    <property type="nucleotide sequence ID" value="NZ_AOEX01000021.1"/>
</dbReference>
<feature type="transmembrane region" description="Helical" evidence="1">
    <location>
        <begin position="115"/>
        <end position="134"/>
    </location>
</feature>
<evidence type="ECO:0000256" key="1">
    <source>
        <dbReference type="SAM" id="Phobius"/>
    </source>
</evidence>
<organism evidence="2 3">
    <name type="scientific">Rhodococcus ruber BKS 20-38</name>
    <dbReference type="NCBI Taxonomy" id="1278076"/>
    <lineage>
        <taxon>Bacteria</taxon>
        <taxon>Bacillati</taxon>
        <taxon>Actinomycetota</taxon>
        <taxon>Actinomycetes</taxon>
        <taxon>Mycobacteriales</taxon>
        <taxon>Nocardiaceae</taxon>
        <taxon>Rhodococcus</taxon>
    </lineage>
</organism>
<protein>
    <submittedName>
        <fullName evidence="2">Uncharacterized protein</fullName>
    </submittedName>
</protein>
<dbReference type="Proteomes" id="UP000011731">
    <property type="component" value="Unassembled WGS sequence"/>
</dbReference>
<reference evidence="2 3" key="1">
    <citation type="journal article" date="2013" name="Genome Announc.">
        <title>Draft Genome Sequence of Rhodococcus ruber Strain BKS 20-38.</title>
        <authorList>
            <person name="Bala M."/>
            <person name="Kumar S."/>
            <person name="Raghava G.P."/>
            <person name="Mayilraj S."/>
        </authorList>
    </citation>
    <scope>NUCLEOTIDE SEQUENCE [LARGE SCALE GENOMIC DNA]</scope>
    <source>
        <strain evidence="2 3">BKS 20-38</strain>
    </source>
</reference>
<keyword evidence="1" id="KW-1133">Transmembrane helix</keyword>
<accession>M2Y0E4</accession>
<dbReference type="PATRIC" id="fig|1278076.4.peg.959"/>
<dbReference type="AlphaFoldDB" id="M2Y0E4"/>
<feature type="transmembrane region" description="Helical" evidence="1">
    <location>
        <begin position="140"/>
        <end position="158"/>
    </location>
</feature>
<name>M2Y0E4_9NOCA</name>
<comment type="caution">
    <text evidence="2">The sequence shown here is derived from an EMBL/GenBank/DDBJ whole genome shotgun (WGS) entry which is preliminary data.</text>
</comment>
<dbReference type="EMBL" id="AOEX01000021">
    <property type="protein sequence ID" value="EME66601.1"/>
    <property type="molecule type" value="Genomic_DNA"/>
</dbReference>
<proteinExistence type="predicted"/>
<gene>
    <name evidence="2" type="ORF">G352_04625</name>
</gene>
<sequence>MQQLLGQGRFKPIDVVTEVTSAAETNRNGIPVEHVVALLRERVYGAMTCLATLAVLVRYTAPETSPWAPFLDVAVATGGLWAASLLADWVAHLGAHHSAPRGRAALRMLQASGQIVAAAVLPLLILAAAAVGLLSTSTAMWIAMGILVVELGVIALLAVRMAQLRWWQQLSTIIGMVGAGVLVVGIKILAH</sequence>
<keyword evidence="1" id="KW-0812">Transmembrane</keyword>